<comment type="caution">
    <text evidence="1">The sequence shown here is derived from an EMBL/GenBank/DDBJ whole genome shotgun (WGS) entry which is preliminary data.</text>
</comment>
<name>A0AAD7N6V6_9AGAR</name>
<dbReference type="AlphaFoldDB" id="A0AAD7N6V6"/>
<gene>
    <name evidence="1" type="ORF">B0H16DRAFT_1553308</name>
</gene>
<keyword evidence="2" id="KW-1185">Reference proteome</keyword>
<proteinExistence type="predicted"/>
<accession>A0AAD7N6V6</accession>
<evidence type="ECO:0000313" key="1">
    <source>
        <dbReference type="EMBL" id="KAJ7748405.1"/>
    </source>
</evidence>
<reference evidence="1" key="1">
    <citation type="submission" date="2023-03" db="EMBL/GenBank/DDBJ databases">
        <title>Massive genome expansion in bonnet fungi (Mycena s.s.) driven by repeated elements and novel gene families across ecological guilds.</title>
        <authorList>
            <consortium name="Lawrence Berkeley National Laboratory"/>
            <person name="Harder C.B."/>
            <person name="Miyauchi S."/>
            <person name="Viragh M."/>
            <person name="Kuo A."/>
            <person name="Thoen E."/>
            <person name="Andreopoulos B."/>
            <person name="Lu D."/>
            <person name="Skrede I."/>
            <person name="Drula E."/>
            <person name="Henrissat B."/>
            <person name="Morin E."/>
            <person name="Kohler A."/>
            <person name="Barry K."/>
            <person name="LaButti K."/>
            <person name="Morin E."/>
            <person name="Salamov A."/>
            <person name="Lipzen A."/>
            <person name="Mereny Z."/>
            <person name="Hegedus B."/>
            <person name="Baldrian P."/>
            <person name="Stursova M."/>
            <person name="Weitz H."/>
            <person name="Taylor A."/>
            <person name="Grigoriev I.V."/>
            <person name="Nagy L.G."/>
            <person name="Martin F."/>
            <person name="Kauserud H."/>
        </authorList>
    </citation>
    <scope>NUCLEOTIDE SEQUENCE</scope>
    <source>
        <strain evidence="1">CBHHK182m</strain>
    </source>
</reference>
<protein>
    <submittedName>
        <fullName evidence="1">Uncharacterized protein</fullName>
    </submittedName>
</protein>
<dbReference type="Proteomes" id="UP001215598">
    <property type="component" value="Unassembled WGS sequence"/>
</dbReference>
<organism evidence="1 2">
    <name type="scientific">Mycena metata</name>
    <dbReference type="NCBI Taxonomy" id="1033252"/>
    <lineage>
        <taxon>Eukaryota</taxon>
        <taxon>Fungi</taxon>
        <taxon>Dikarya</taxon>
        <taxon>Basidiomycota</taxon>
        <taxon>Agaricomycotina</taxon>
        <taxon>Agaricomycetes</taxon>
        <taxon>Agaricomycetidae</taxon>
        <taxon>Agaricales</taxon>
        <taxon>Marasmiineae</taxon>
        <taxon>Mycenaceae</taxon>
        <taxon>Mycena</taxon>
    </lineage>
</organism>
<evidence type="ECO:0000313" key="2">
    <source>
        <dbReference type="Proteomes" id="UP001215598"/>
    </source>
</evidence>
<dbReference type="EMBL" id="JARKIB010000073">
    <property type="protein sequence ID" value="KAJ7748405.1"/>
    <property type="molecule type" value="Genomic_DNA"/>
</dbReference>
<sequence length="211" mass="23849">MLEEEPSEHLQWPMFITAAGADPKFVNRALLLIQGFVRSEHLADSKWTLFTSTDLPSTTPPPTSSPVTEGFQNDFAGLSPAEINEFMNTHSAELDEMTLTFELWMVLDEMGLETGTCVICKHPYNGGDDDEPATWGYTEEFEGLRVPLDQACAVYASLYTGREFEDYIANGEWPDGTYRFDPQQIKEPTDPEVLERKEKAWQLWQGQGVVD</sequence>